<sequence>MTKVCPFPQNKLFESQTIELGGEPLIQYQTCFMQACFEGEGSEIFFNDEGLPLSPKASSLNRSQLN</sequence>
<protein>
    <submittedName>
        <fullName evidence="1">Uncharacterized protein</fullName>
    </submittedName>
</protein>
<gene>
    <name evidence="1" type="ORF">FF011L_24180</name>
</gene>
<name>A0A517MFI1_9BACT</name>
<proteinExistence type="predicted"/>
<reference evidence="1 2" key="1">
    <citation type="submission" date="2019-02" db="EMBL/GenBank/DDBJ databases">
        <title>Deep-cultivation of Planctomycetes and their phenomic and genomic characterization uncovers novel biology.</title>
        <authorList>
            <person name="Wiegand S."/>
            <person name="Jogler M."/>
            <person name="Boedeker C."/>
            <person name="Pinto D."/>
            <person name="Vollmers J."/>
            <person name="Rivas-Marin E."/>
            <person name="Kohn T."/>
            <person name="Peeters S.H."/>
            <person name="Heuer A."/>
            <person name="Rast P."/>
            <person name="Oberbeckmann S."/>
            <person name="Bunk B."/>
            <person name="Jeske O."/>
            <person name="Meyerdierks A."/>
            <person name="Storesund J.E."/>
            <person name="Kallscheuer N."/>
            <person name="Luecker S."/>
            <person name="Lage O.M."/>
            <person name="Pohl T."/>
            <person name="Merkel B.J."/>
            <person name="Hornburger P."/>
            <person name="Mueller R.-W."/>
            <person name="Bruemmer F."/>
            <person name="Labrenz M."/>
            <person name="Spormann A.M."/>
            <person name="Op den Camp H."/>
            <person name="Overmann J."/>
            <person name="Amann R."/>
            <person name="Jetten M.S.M."/>
            <person name="Mascher T."/>
            <person name="Medema M.H."/>
            <person name="Devos D.P."/>
            <person name="Kaster A.-K."/>
            <person name="Ovreas L."/>
            <person name="Rohde M."/>
            <person name="Galperin M.Y."/>
            <person name="Jogler C."/>
        </authorList>
    </citation>
    <scope>NUCLEOTIDE SEQUENCE [LARGE SCALE GENOMIC DNA]</scope>
    <source>
        <strain evidence="1 2">FF011L</strain>
    </source>
</reference>
<accession>A0A517MFI1</accession>
<evidence type="ECO:0000313" key="2">
    <source>
        <dbReference type="Proteomes" id="UP000320672"/>
    </source>
</evidence>
<dbReference type="AlphaFoldDB" id="A0A517MFI1"/>
<keyword evidence="2" id="KW-1185">Reference proteome</keyword>
<dbReference type="Proteomes" id="UP000320672">
    <property type="component" value="Chromosome"/>
</dbReference>
<dbReference type="KEGG" id="rml:FF011L_24180"/>
<evidence type="ECO:0000313" key="1">
    <source>
        <dbReference type="EMBL" id="QDS93645.1"/>
    </source>
</evidence>
<organism evidence="1 2">
    <name type="scientific">Roseimaritima multifibrata</name>
    <dbReference type="NCBI Taxonomy" id="1930274"/>
    <lineage>
        <taxon>Bacteria</taxon>
        <taxon>Pseudomonadati</taxon>
        <taxon>Planctomycetota</taxon>
        <taxon>Planctomycetia</taxon>
        <taxon>Pirellulales</taxon>
        <taxon>Pirellulaceae</taxon>
        <taxon>Roseimaritima</taxon>
    </lineage>
</organism>
<dbReference type="EMBL" id="CP036262">
    <property type="protein sequence ID" value="QDS93645.1"/>
    <property type="molecule type" value="Genomic_DNA"/>
</dbReference>